<evidence type="ECO:0000313" key="2">
    <source>
        <dbReference type="Proteomes" id="UP000663861"/>
    </source>
</evidence>
<protein>
    <submittedName>
        <fullName evidence="1">Uncharacterized protein</fullName>
    </submittedName>
</protein>
<evidence type="ECO:0000313" key="1">
    <source>
        <dbReference type="EMBL" id="CAE6531045.1"/>
    </source>
</evidence>
<dbReference type="EMBL" id="CAJMWY010004403">
    <property type="protein sequence ID" value="CAE6531045.1"/>
    <property type="molecule type" value="Genomic_DNA"/>
</dbReference>
<accession>A0A8H3DNV7</accession>
<gene>
    <name evidence="1" type="ORF">RDB_LOCUS174661</name>
</gene>
<proteinExistence type="predicted"/>
<reference evidence="1" key="1">
    <citation type="submission" date="2021-01" db="EMBL/GenBank/DDBJ databases">
        <authorList>
            <person name="Kaushik A."/>
        </authorList>
    </citation>
    <scope>NUCLEOTIDE SEQUENCE</scope>
    <source>
        <strain evidence="1">AG4-RS23</strain>
    </source>
</reference>
<comment type="caution">
    <text evidence="1">The sequence shown here is derived from an EMBL/GenBank/DDBJ whole genome shotgun (WGS) entry which is preliminary data.</text>
</comment>
<organism evidence="1 2">
    <name type="scientific">Rhizoctonia solani</name>
    <dbReference type="NCBI Taxonomy" id="456999"/>
    <lineage>
        <taxon>Eukaryota</taxon>
        <taxon>Fungi</taxon>
        <taxon>Dikarya</taxon>
        <taxon>Basidiomycota</taxon>
        <taxon>Agaricomycotina</taxon>
        <taxon>Agaricomycetes</taxon>
        <taxon>Cantharellales</taxon>
        <taxon>Ceratobasidiaceae</taxon>
        <taxon>Rhizoctonia</taxon>
    </lineage>
</organism>
<dbReference type="Proteomes" id="UP000663861">
    <property type="component" value="Unassembled WGS sequence"/>
</dbReference>
<sequence length="175" mass="20490">MDIRGYFGYGYKKKYYRQHLSANAYPSSYEQRFADMIPRDPSAFKEWVNTKIKMLEKTKISQGLMIFPYDDIDTDILGYKLCDDPGWTFNNRYTKWTYVIDLDNLVFTVNGRTHLRLDNMPPREPSLEYYLNTDTNIPPQHLGIAVNLWPDPGFDVQKCQEKYEALGSSIVSTTE</sequence>
<name>A0A8H3DNV7_9AGAM</name>
<dbReference type="AlphaFoldDB" id="A0A8H3DNV7"/>